<keyword evidence="14" id="KW-0686">Riboflavin biosynthesis</keyword>
<feature type="binding site" evidence="17">
    <location>
        <position position="56"/>
    </location>
    <ligand>
        <name>Zn(2+)</name>
        <dbReference type="ChEBI" id="CHEBI:29105"/>
        <note>catalytic</note>
    </ligand>
</feature>
<keyword evidence="8 14" id="KW-0862">Zinc</keyword>
<keyword evidence="7 14" id="KW-0378">Hydrolase</keyword>
<name>A0A1G6LMU5_9BACL</name>
<evidence type="ECO:0000256" key="17">
    <source>
        <dbReference type="PIRSR" id="PIRSR006769-3"/>
    </source>
</evidence>
<dbReference type="InterPro" id="IPR011549">
    <property type="entry name" value="RibD_C"/>
</dbReference>
<dbReference type="AlphaFoldDB" id="A0A1G6LMU5"/>
<feature type="binding site" evidence="16">
    <location>
        <begin position="300"/>
        <end position="306"/>
    </location>
    <ligand>
        <name>NADP(+)</name>
        <dbReference type="ChEBI" id="CHEBI:58349"/>
    </ligand>
</feature>
<feature type="binding site" evidence="16">
    <location>
        <position position="213"/>
    </location>
    <ligand>
        <name>substrate</name>
    </ligand>
</feature>
<comment type="pathway">
    <text evidence="2 14">Cofactor biosynthesis; riboflavin biosynthesis; 5-amino-6-(D-ribitylamino)uracil from GTP: step 2/4.</text>
</comment>
<dbReference type="PANTHER" id="PTHR38011:SF7">
    <property type="entry name" value="2,5-DIAMINO-6-RIBOSYLAMINO-4(3H)-PYRIMIDINONE 5'-PHOSPHATE REDUCTASE"/>
    <property type="match status" value="1"/>
</dbReference>
<dbReference type="SUPFAM" id="SSF53597">
    <property type="entry name" value="Dihydrofolate reductase-like"/>
    <property type="match status" value="1"/>
</dbReference>
<comment type="cofactor">
    <cofactor evidence="14 17">
        <name>Zn(2+)</name>
        <dbReference type="ChEBI" id="CHEBI:29105"/>
    </cofactor>
    <text evidence="14 17">Binds 1 zinc ion.</text>
</comment>
<feature type="binding site" evidence="16">
    <location>
        <position position="176"/>
    </location>
    <ligand>
        <name>NADP(+)</name>
        <dbReference type="ChEBI" id="CHEBI:58349"/>
    </ligand>
</feature>
<evidence type="ECO:0000256" key="15">
    <source>
        <dbReference type="PIRSR" id="PIRSR006769-1"/>
    </source>
</evidence>
<dbReference type="GO" id="GO:0008835">
    <property type="term" value="F:diaminohydroxyphosphoribosylaminopyrimidine deaminase activity"/>
    <property type="evidence" value="ECO:0007669"/>
    <property type="project" value="UniProtKB-EC"/>
</dbReference>
<feature type="binding site" evidence="16">
    <location>
        <position position="160"/>
    </location>
    <ligand>
        <name>NADP(+)</name>
        <dbReference type="ChEBI" id="CHEBI:58349"/>
    </ligand>
</feature>
<evidence type="ECO:0000256" key="6">
    <source>
        <dbReference type="ARBA" id="ARBA00022723"/>
    </source>
</evidence>
<dbReference type="PIRSF" id="PIRSF006769">
    <property type="entry name" value="RibD"/>
    <property type="match status" value="1"/>
</dbReference>
<dbReference type="FunFam" id="3.40.140.10:FF:000025">
    <property type="entry name" value="Riboflavin biosynthesis protein RibD"/>
    <property type="match status" value="1"/>
</dbReference>
<evidence type="ECO:0000256" key="12">
    <source>
        <dbReference type="ARBA" id="ARBA00049861"/>
    </source>
</evidence>
<comment type="similarity">
    <text evidence="4 14">In the N-terminal section; belongs to the cytidine and deoxycytidylate deaminase family.</text>
</comment>
<dbReference type="GO" id="GO:0050661">
    <property type="term" value="F:NADP binding"/>
    <property type="evidence" value="ECO:0007669"/>
    <property type="project" value="InterPro"/>
</dbReference>
<evidence type="ECO:0000256" key="10">
    <source>
        <dbReference type="ARBA" id="ARBA00023002"/>
    </source>
</evidence>
<dbReference type="GO" id="GO:0046872">
    <property type="term" value="F:metal ion binding"/>
    <property type="evidence" value="ECO:0007669"/>
    <property type="project" value="UniProtKB-KW"/>
</dbReference>
<keyword evidence="6 14" id="KW-0479">Metal-binding</keyword>
<feature type="domain" description="CMP/dCMP-type deaminase" evidence="18">
    <location>
        <begin position="7"/>
        <end position="129"/>
    </location>
</feature>
<dbReference type="Gene3D" id="3.40.140.10">
    <property type="entry name" value="Cytidine Deaminase, domain 2"/>
    <property type="match status" value="1"/>
</dbReference>
<comment type="catalytic activity">
    <reaction evidence="12 14">
        <text>5-amino-6-(5-phospho-D-ribitylamino)uracil + NADP(+) = 5-amino-6-(5-phospho-D-ribosylamino)uracil + NADPH + H(+)</text>
        <dbReference type="Rhea" id="RHEA:17845"/>
        <dbReference type="ChEBI" id="CHEBI:15378"/>
        <dbReference type="ChEBI" id="CHEBI:57783"/>
        <dbReference type="ChEBI" id="CHEBI:58349"/>
        <dbReference type="ChEBI" id="CHEBI:58421"/>
        <dbReference type="ChEBI" id="CHEBI:58453"/>
        <dbReference type="EC" id="1.1.1.193"/>
    </reaction>
</comment>
<dbReference type="CDD" id="cd01284">
    <property type="entry name" value="Riboflavin_deaminase-reductase"/>
    <property type="match status" value="1"/>
</dbReference>
<comment type="pathway">
    <text evidence="3 14">Cofactor biosynthesis; riboflavin biosynthesis; 5-amino-6-(D-ribitylamino)uracil from GTP: step 3/4.</text>
</comment>
<evidence type="ECO:0000313" key="19">
    <source>
        <dbReference type="EMBL" id="SDC44570.1"/>
    </source>
</evidence>
<dbReference type="NCBIfam" id="TIGR00227">
    <property type="entry name" value="ribD_Cterm"/>
    <property type="match status" value="1"/>
</dbReference>
<keyword evidence="20" id="KW-1185">Reference proteome</keyword>
<dbReference type="Pfam" id="PF00383">
    <property type="entry name" value="dCMP_cyt_deam_1"/>
    <property type="match status" value="1"/>
</dbReference>
<feature type="binding site" evidence="16">
    <location>
        <position position="174"/>
    </location>
    <ligand>
        <name>substrate</name>
    </ligand>
</feature>
<feature type="binding site" evidence="16">
    <location>
        <position position="190"/>
    </location>
    <ligand>
        <name>substrate</name>
    </ligand>
</feature>
<keyword evidence="11" id="KW-0511">Multifunctional enzyme</keyword>
<dbReference type="PROSITE" id="PS51747">
    <property type="entry name" value="CYT_DCMP_DEAMINASES_2"/>
    <property type="match status" value="1"/>
</dbReference>
<feature type="binding site" evidence="17">
    <location>
        <position position="90"/>
    </location>
    <ligand>
        <name>Zn(2+)</name>
        <dbReference type="ChEBI" id="CHEBI:29105"/>
        <note>catalytic</note>
    </ligand>
</feature>
<evidence type="ECO:0000259" key="18">
    <source>
        <dbReference type="PROSITE" id="PS51747"/>
    </source>
</evidence>
<dbReference type="EC" id="1.1.1.193" evidence="14"/>
<feature type="binding site" evidence="16">
    <location>
        <position position="202"/>
    </location>
    <ligand>
        <name>NADP(+)</name>
        <dbReference type="ChEBI" id="CHEBI:58349"/>
    </ligand>
</feature>
<dbReference type="InterPro" id="IPR024072">
    <property type="entry name" value="DHFR-like_dom_sf"/>
</dbReference>
<dbReference type="GO" id="GO:0009231">
    <property type="term" value="P:riboflavin biosynthetic process"/>
    <property type="evidence" value="ECO:0007669"/>
    <property type="project" value="UniProtKB-UniPathway"/>
</dbReference>
<dbReference type="UniPathway" id="UPA00275">
    <property type="reaction ID" value="UER00401"/>
</dbReference>
<feature type="active site" description="Proton donor" evidence="15">
    <location>
        <position position="58"/>
    </location>
</feature>
<evidence type="ECO:0000256" key="13">
    <source>
        <dbReference type="ARBA" id="ARBA00049886"/>
    </source>
</evidence>
<evidence type="ECO:0000313" key="20">
    <source>
        <dbReference type="Proteomes" id="UP000199387"/>
    </source>
</evidence>
<dbReference type="PANTHER" id="PTHR38011">
    <property type="entry name" value="DIHYDROFOLATE REDUCTASE FAMILY PROTEIN (AFU_ORTHOLOGUE AFUA_8G06820)"/>
    <property type="match status" value="1"/>
</dbReference>
<evidence type="ECO:0000256" key="5">
    <source>
        <dbReference type="ARBA" id="ARBA00007417"/>
    </source>
</evidence>
<evidence type="ECO:0000256" key="1">
    <source>
        <dbReference type="ARBA" id="ARBA00002151"/>
    </source>
</evidence>
<evidence type="ECO:0000256" key="16">
    <source>
        <dbReference type="PIRSR" id="PIRSR006769-2"/>
    </source>
</evidence>
<feature type="binding site" evidence="16">
    <location>
        <position position="228"/>
    </location>
    <ligand>
        <name>NADP(+)</name>
        <dbReference type="ChEBI" id="CHEBI:58349"/>
    </ligand>
</feature>
<dbReference type="STRING" id="1236220.SAMN04488112_10842"/>
<evidence type="ECO:0000256" key="7">
    <source>
        <dbReference type="ARBA" id="ARBA00022801"/>
    </source>
</evidence>
<comment type="function">
    <text evidence="1 14">Converts 2,5-diamino-6-(ribosylamino)-4(3h)-pyrimidinone 5'-phosphate into 5-amino-6-(ribosylamino)-2,4(1h,3h)-pyrimidinedione 5'-phosphate.</text>
</comment>
<dbReference type="Pfam" id="PF01872">
    <property type="entry name" value="RibD_C"/>
    <property type="match status" value="1"/>
</dbReference>
<dbReference type="Proteomes" id="UP000199387">
    <property type="component" value="Unassembled WGS sequence"/>
</dbReference>
<sequence length="372" mass="40163">MTDEIRTEDERWMDLALRLAASAQGQTSPNPLVGAVVVKDGQLIGSGAHLKAGTPHAEVHALDMAGDEAKGATLYVTLEPCDHYGKTPPCTEKTIQSGIVRVVIGSTDPDPRVSGGGIRRLREAGIHVSTGILSGPCHRLNEAYFHHRRTGFPFVTLKTAITLDGKTAAPTGDSQWVTGEEARIEVHRLRHQHDAVLVGAGTALADRPRLTVRLAGGGKQPLRLVVDSRLRMPVDSPLIDVKEGPTWVFTTDAADRKKEELLKERGLRVFRTGKGPRVDLTSMFGILGEEGIVSVLAESGGELNASLLREGWVNKVAFFIAPKILGGKESPTAVDGVGPERMSEALNLTDVSLSRVGEDFCLTGYPQRERRR</sequence>
<accession>A0A1G6LMU5</accession>
<protein>
    <recommendedName>
        <fullName evidence="14">Riboflavin biosynthesis protein RibD</fullName>
    </recommendedName>
    <domain>
        <recommendedName>
            <fullName evidence="14">Diaminohydroxyphosphoribosylaminopyrimidine deaminase</fullName>
            <shortName evidence="14">DRAP deaminase</shortName>
            <ecNumber evidence="14">3.5.4.26</ecNumber>
        </recommendedName>
        <alternativeName>
            <fullName evidence="14">Riboflavin-specific deaminase</fullName>
        </alternativeName>
    </domain>
    <domain>
        <recommendedName>
            <fullName evidence="14">5-amino-6-(5-phosphoribosylamino)uracil reductase</fullName>
            <ecNumber evidence="14">1.1.1.193</ecNumber>
        </recommendedName>
        <alternativeName>
            <fullName evidence="14">HTP reductase</fullName>
        </alternativeName>
    </domain>
</protein>
<dbReference type="NCBIfam" id="TIGR00326">
    <property type="entry name" value="eubact_ribD"/>
    <property type="match status" value="1"/>
</dbReference>
<dbReference type="InterPro" id="IPR016193">
    <property type="entry name" value="Cytidine_deaminase-like"/>
</dbReference>
<keyword evidence="10 14" id="KW-0560">Oxidoreductase</keyword>
<feature type="binding site" evidence="17">
    <location>
        <position position="81"/>
    </location>
    <ligand>
        <name>Zn(2+)</name>
        <dbReference type="ChEBI" id="CHEBI:29105"/>
        <note>catalytic</note>
    </ligand>
</feature>
<dbReference type="InterPro" id="IPR050765">
    <property type="entry name" value="Riboflavin_Biosynth_HTPR"/>
</dbReference>
<dbReference type="EMBL" id="FMZA01000008">
    <property type="protein sequence ID" value="SDC44570.1"/>
    <property type="molecule type" value="Genomic_DNA"/>
</dbReference>
<evidence type="ECO:0000256" key="11">
    <source>
        <dbReference type="ARBA" id="ARBA00023268"/>
    </source>
</evidence>
<dbReference type="EC" id="3.5.4.26" evidence="14"/>
<evidence type="ECO:0000256" key="8">
    <source>
        <dbReference type="ARBA" id="ARBA00022833"/>
    </source>
</evidence>
<evidence type="ECO:0000256" key="4">
    <source>
        <dbReference type="ARBA" id="ARBA00005259"/>
    </source>
</evidence>
<reference evidence="19 20" key="1">
    <citation type="submission" date="2016-10" db="EMBL/GenBank/DDBJ databases">
        <authorList>
            <person name="de Groot N.N."/>
        </authorList>
    </citation>
    <scope>NUCLEOTIDE SEQUENCE [LARGE SCALE GENOMIC DNA]</scope>
    <source>
        <strain evidence="19 20">DSM 45514</strain>
    </source>
</reference>
<feature type="binding site" evidence="16">
    <location>
        <position position="210"/>
    </location>
    <ligand>
        <name>substrate</name>
    </ligand>
</feature>
<proteinExistence type="inferred from homology"/>
<dbReference type="InterPro" id="IPR004794">
    <property type="entry name" value="Eubact_RibD"/>
</dbReference>
<evidence type="ECO:0000256" key="9">
    <source>
        <dbReference type="ARBA" id="ARBA00022857"/>
    </source>
</evidence>
<gene>
    <name evidence="19" type="ORF">SAMN04488112_10842</name>
</gene>
<feature type="binding site" evidence="16">
    <location>
        <position position="298"/>
    </location>
    <ligand>
        <name>substrate</name>
    </ligand>
</feature>
<organism evidence="19 20">
    <name type="scientific">Melghirimyces thermohalophilus</name>
    <dbReference type="NCBI Taxonomy" id="1236220"/>
    <lineage>
        <taxon>Bacteria</taxon>
        <taxon>Bacillati</taxon>
        <taxon>Bacillota</taxon>
        <taxon>Bacilli</taxon>
        <taxon>Bacillales</taxon>
        <taxon>Thermoactinomycetaceae</taxon>
        <taxon>Melghirimyces</taxon>
    </lineage>
</organism>
<dbReference type="InterPro" id="IPR002734">
    <property type="entry name" value="RibDG_C"/>
</dbReference>
<comment type="similarity">
    <text evidence="5 14">In the C-terminal section; belongs to the HTP reductase family.</text>
</comment>
<feature type="binding site" evidence="16">
    <location>
        <position position="206"/>
    </location>
    <ligand>
        <name>substrate</name>
    </ligand>
</feature>
<dbReference type="Gene3D" id="3.40.430.10">
    <property type="entry name" value="Dihydrofolate Reductase, subunit A"/>
    <property type="match status" value="1"/>
</dbReference>
<dbReference type="SUPFAM" id="SSF53927">
    <property type="entry name" value="Cytidine deaminase-like"/>
    <property type="match status" value="1"/>
</dbReference>
<evidence type="ECO:0000256" key="2">
    <source>
        <dbReference type="ARBA" id="ARBA00004882"/>
    </source>
</evidence>
<dbReference type="InterPro" id="IPR002125">
    <property type="entry name" value="CMP_dCMP_dom"/>
</dbReference>
<dbReference type="GO" id="GO:0008703">
    <property type="term" value="F:5-amino-6-(5-phosphoribosylamino)uracil reductase activity"/>
    <property type="evidence" value="ECO:0007669"/>
    <property type="project" value="UniProtKB-EC"/>
</dbReference>
<evidence type="ECO:0000256" key="3">
    <source>
        <dbReference type="ARBA" id="ARBA00004910"/>
    </source>
</evidence>
<dbReference type="RefSeq" id="WP_281220475.1">
    <property type="nucleotide sequence ID" value="NZ_FMZA01000008.1"/>
</dbReference>
<evidence type="ECO:0000256" key="14">
    <source>
        <dbReference type="PIRNR" id="PIRNR006769"/>
    </source>
</evidence>
<comment type="catalytic activity">
    <reaction evidence="13 14">
        <text>2,5-diamino-6-hydroxy-4-(5-phosphoribosylamino)-pyrimidine + H2O + H(+) = 5-amino-6-(5-phospho-D-ribosylamino)uracil + NH4(+)</text>
        <dbReference type="Rhea" id="RHEA:21868"/>
        <dbReference type="ChEBI" id="CHEBI:15377"/>
        <dbReference type="ChEBI" id="CHEBI:15378"/>
        <dbReference type="ChEBI" id="CHEBI:28938"/>
        <dbReference type="ChEBI" id="CHEBI:58453"/>
        <dbReference type="ChEBI" id="CHEBI:58614"/>
        <dbReference type="EC" id="3.5.4.26"/>
    </reaction>
</comment>
<keyword evidence="9 14" id="KW-0521">NADP</keyword>